<protein>
    <submittedName>
        <fullName evidence="2">Uncharacterized protein</fullName>
    </submittedName>
</protein>
<dbReference type="Proteomes" id="UP001598352">
    <property type="component" value="Unassembled WGS sequence"/>
</dbReference>
<name>A0ABW6F9M9_9ACTN</name>
<keyword evidence="3" id="KW-1185">Reference proteome</keyword>
<sequence>MAVRLPVFRVQVEGVQRGLLLIGDQLVDFTRRDDDDAGEGQITVRPTHLVQESRPGLRRKGDASQHRSAFSS</sequence>
<proteinExistence type="predicted"/>
<dbReference type="RefSeq" id="WP_382777179.1">
    <property type="nucleotide sequence ID" value="NZ_JBHXKZ010000035.1"/>
</dbReference>
<evidence type="ECO:0000256" key="1">
    <source>
        <dbReference type="SAM" id="MobiDB-lite"/>
    </source>
</evidence>
<organism evidence="2 3">
    <name type="scientific">Streptomyces rubiginosohelvolus</name>
    <dbReference type="NCBI Taxonomy" id="67362"/>
    <lineage>
        <taxon>Bacteria</taxon>
        <taxon>Bacillati</taxon>
        <taxon>Actinomycetota</taxon>
        <taxon>Actinomycetes</taxon>
        <taxon>Kitasatosporales</taxon>
        <taxon>Streptomycetaceae</taxon>
        <taxon>Streptomyces</taxon>
    </lineage>
</organism>
<evidence type="ECO:0000313" key="3">
    <source>
        <dbReference type="Proteomes" id="UP001598352"/>
    </source>
</evidence>
<gene>
    <name evidence="2" type="ORF">ACFWOQ_30935</name>
</gene>
<evidence type="ECO:0000313" key="2">
    <source>
        <dbReference type="EMBL" id="MFD4826988.1"/>
    </source>
</evidence>
<accession>A0ABW6F9M9</accession>
<feature type="region of interest" description="Disordered" evidence="1">
    <location>
        <begin position="32"/>
        <end position="72"/>
    </location>
</feature>
<reference evidence="2 3" key="1">
    <citation type="submission" date="2024-09" db="EMBL/GenBank/DDBJ databases">
        <title>The Natural Products Discovery Center: Release of the First 8490 Sequenced Strains for Exploring Actinobacteria Biosynthetic Diversity.</title>
        <authorList>
            <person name="Kalkreuter E."/>
            <person name="Kautsar S.A."/>
            <person name="Yang D."/>
            <person name="Bader C.D."/>
            <person name="Teijaro C.N."/>
            <person name="Fluegel L."/>
            <person name="Davis C.M."/>
            <person name="Simpson J.R."/>
            <person name="Lauterbach L."/>
            <person name="Steele A.D."/>
            <person name="Gui C."/>
            <person name="Meng S."/>
            <person name="Li G."/>
            <person name="Viehrig K."/>
            <person name="Ye F."/>
            <person name="Su P."/>
            <person name="Kiefer A.F."/>
            <person name="Nichols A."/>
            <person name="Cepeda A.J."/>
            <person name="Yan W."/>
            <person name="Fan B."/>
            <person name="Jiang Y."/>
            <person name="Adhikari A."/>
            <person name="Zheng C.-J."/>
            <person name="Schuster L."/>
            <person name="Cowan T.M."/>
            <person name="Smanski M.J."/>
            <person name="Chevrette M.G."/>
            <person name="De Carvalho L.P.S."/>
            <person name="Shen B."/>
        </authorList>
    </citation>
    <scope>NUCLEOTIDE SEQUENCE [LARGE SCALE GENOMIC DNA]</scope>
    <source>
        <strain evidence="2 3">NPDC058428</strain>
    </source>
</reference>
<dbReference type="EMBL" id="JBHXKZ010000035">
    <property type="protein sequence ID" value="MFD4826988.1"/>
    <property type="molecule type" value="Genomic_DNA"/>
</dbReference>
<comment type="caution">
    <text evidence="2">The sequence shown here is derived from an EMBL/GenBank/DDBJ whole genome shotgun (WGS) entry which is preliminary data.</text>
</comment>